<protein>
    <submittedName>
        <fullName evidence="2">Uncharacterized protein</fullName>
    </submittedName>
</protein>
<dbReference type="EMBL" id="MN740556">
    <property type="protein sequence ID" value="QHU32928.1"/>
    <property type="molecule type" value="Genomic_DNA"/>
</dbReference>
<dbReference type="AlphaFoldDB" id="A0A6C0LSF5"/>
<reference evidence="2" key="1">
    <citation type="journal article" date="2020" name="Nature">
        <title>Giant virus diversity and host interactions through global metagenomics.</title>
        <authorList>
            <person name="Schulz F."/>
            <person name="Roux S."/>
            <person name="Paez-Espino D."/>
            <person name="Jungbluth S."/>
            <person name="Walsh D.A."/>
            <person name="Denef V.J."/>
            <person name="McMahon K.D."/>
            <person name="Konstantinidis K.T."/>
            <person name="Eloe-Fadrosh E.A."/>
            <person name="Kyrpides N.C."/>
            <person name="Woyke T."/>
        </authorList>
    </citation>
    <scope>NUCLEOTIDE SEQUENCE</scope>
    <source>
        <strain evidence="2">GVMAG-S-1014582-52</strain>
    </source>
</reference>
<feature type="transmembrane region" description="Helical" evidence="1">
    <location>
        <begin position="51"/>
        <end position="70"/>
    </location>
</feature>
<keyword evidence="1" id="KW-0472">Membrane</keyword>
<proteinExistence type="predicted"/>
<sequence length="153" mass="17317">MNFEPLKPGSLSSALLGFGEPIELPSSPKENDSIYSKGIHKGRALDISIKYDLMMIIISAIIFVTIISMYDVIRNIIGSYFAKKALFNPIVAHNINDINSTLIANRKTLMSSIIFASMCVIISLISVYFMINKIKSLKREKTKRLQYNHKLFR</sequence>
<name>A0A6C0LSF5_9ZZZZ</name>
<evidence type="ECO:0000313" key="2">
    <source>
        <dbReference type="EMBL" id="QHU32928.1"/>
    </source>
</evidence>
<accession>A0A6C0LSF5</accession>
<evidence type="ECO:0000256" key="1">
    <source>
        <dbReference type="SAM" id="Phobius"/>
    </source>
</evidence>
<keyword evidence="1" id="KW-1133">Transmembrane helix</keyword>
<organism evidence="2">
    <name type="scientific">viral metagenome</name>
    <dbReference type="NCBI Taxonomy" id="1070528"/>
    <lineage>
        <taxon>unclassified sequences</taxon>
        <taxon>metagenomes</taxon>
        <taxon>organismal metagenomes</taxon>
    </lineage>
</organism>
<keyword evidence="1" id="KW-0812">Transmembrane</keyword>
<feature type="transmembrane region" description="Helical" evidence="1">
    <location>
        <begin position="109"/>
        <end position="131"/>
    </location>
</feature>